<organism evidence="1 2">
    <name type="scientific">Aliidongia dinghuensis</name>
    <dbReference type="NCBI Taxonomy" id="1867774"/>
    <lineage>
        <taxon>Bacteria</taxon>
        <taxon>Pseudomonadati</taxon>
        <taxon>Pseudomonadota</taxon>
        <taxon>Alphaproteobacteria</taxon>
        <taxon>Rhodospirillales</taxon>
        <taxon>Dongiaceae</taxon>
        <taxon>Aliidongia</taxon>
    </lineage>
</organism>
<dbReference type="Gene3D" id="3.40.50.1240">
    <property type="entry name" value="Phosphoglycerate mutase-like"/>
    <property type="match status" value="1"/>
</dbReference>
<dbReference type="AlphaFoldDB" id="A0A8J2YSA7"/>
<comment type="caution">
    <text evidence="1">The sequence shown here is derived from an EMBL/GenBank/DDBJ whole genome shotgun (WGS) entry which is preliminary data.</text>
</comment>
<gene>
    <name evidence="1" type="ORF">GCM10011611_13710</name>
</gene>
<reference evidence="1" key="1">
    <citation type="journal article" date="2014" name="Int. J. Syst. Evol. Microbiol.">
        <title>Complete genome sequence of Corynebacterium casei LMG S-19264T (=DSM 44701T), isolated from a smear-ripened cheese.</title>
        <authorList>
            <consortium name="US DOE Joint Genome Institute (JGI-PGF)"/>
            <person name="Walter F."/>
            <person name="Albersmeier A."/>
            <person name="Kalinowski J."/>
            <person name="Ruckert C."/>
        </authorList>
    </citation>
    <scope>NUCLEOTIDE SEQUENCE</scope>
    <source>
        <strain evidence="1">CGMCC 1.15725</strain>
    </source>
</reference>
<reference evidence="1" key="2">
    <citation type="submission" date="2020-09" db="EMBL/GenBank/DDBJ databases">
        <authorList>
            <person name="Sun Q."/>
            <person name="Zhou Y."/>
        </authorList>
    </citation>
    <scope>NUCLEOTIDE SEQUENCE</scope>
    <source>
        <strain evidence="1">CGMCC 1.15725</strain>
    </source>
</reference>
<dbReference type="InterPro" id="IPR029033">
    <property type="entry name" value="His_PPase_superfam"/>
</dbReference>
<name>A0A8J2YSA7_9PROT</name>
<keyword evidence="2" id="KW-1185">Reference proteome</keyword>
<evidence type="ECO:0000313" key="2">
    <source>
        <dbReference type="Proteomes" id="UP000646365"/>
    </source>
</evidence>
<dbReference type="Proteomes" id="UP000646365">
    <property type="component" value="Unassembled WGS sequence"/>
</dbReference>
<dbReference type="EMBL" id="BMJQ01000003">
    <property type="protein sequence ID" value="GGF09481.1"/>
    <property type="molecule type" value="Genomic_DNA"/>
</dbReference>
<sequence length="191" mass="20013">MAIRLTLLSHAALRHAPGARGTALRFPADEPADPIGLAAAAALGPALGRFARLLTASEVRARQTAEALGREPIVVPDLRDCDYGRWRGRSLEEISAEDPAGTAAWLADPAAAPHGGESIVALITRVGAWLDATPGQGHTVGVTHPAVIRAAIVHALGALPAAFWRVDVEPLSVADLRWHAGRWTLRALGPP</sequence>
<proteinExistence type="predicted"/>
<evidence type="ECO:0000313" key="1">
    <source>
        <dbReference type="EMBL" id="GGF09481.1"/>
    </source>
</evidence>
<dbReference type="RefSeq" id="WP_189043921.1">
    <property type="nucleotide sequence ID" value="NZ_BMJQ01000003.1"/>
</dbReference>
<dbReference type="SUPFAM" id="SSF53254">
    <property type="entry name" value="Phosphoglycerate mutase-like"/>
    <property type="match status" value="1"/>
</dbReference>
<dbReference type="InterPro" id="IPR013078">
    <property type="entry name" value="His_Pase_superF_clade-1"/>
</dbReference>
<dbReference type="Pfam" id="PF00300">
    <property type="entry name" value="His_Phos_1"/>
    <property type="match status" value="1"/>
</dbReference>
<accession>A0A8J2YSA7</accession>
<protein>
    <submittedName>
        <fullName evidence="1">Phosphoglycerate mutase</fullName>
    </submittedName>
</protein>